<dbReference type="AlphaFoldDB" id="A0A9K3IX57"/>
<protein>
    <submittedName>
        <fullName evidence="1">Uncharacterized protein</fullName>
    </submittedName>
</protein>
<evidence type="ECO:0000313" key="2">
    <source>
        <dbReference type="Proteomes" id="UP000215914"/>
    </source>
</evidence>
<keyword evidence="2" id="KW-1185">Reference proteome</keyword>
<dbReference type="Proteomes" id="UP000215914">
    <property type="component" value="Unassembled WGS sequence"/>
</dbReference>
<comment type="caution">
    <text evidence="1">The sequence shown here is derived from an EMBL/GenBank/DDBJ whole genome shotgun (WGS) entry which is preliminary data.</text>
</comment>
<sequence length="74" mass="8396">MSREGSDQYYHYFNWWQQTILGGTCGAATSRRQPTKSIVDTVIYGFTVNYGGLEFHLNSTVTQERSTVTLICIP</sequence>
<organism evidence="1 2">
    <name type="scientific">Helianthus annuus</name>
    <name type="common">Common sunflower</name>
    <dbReference type="NCBI Taxonomy" id="4232"/>
    <lineage>
        <taxon>Eukaryota</taxon>
        <taxon>Viridiplantae</taxon>
        <taxon>Streptophyta</taxon>
        <taxon>Embryophyta</taxon>
        <taxon>Tracheophyta</taxon>
        <taxon>Spermatophyta</taxon>
        <taxon>Magnoliopsida</taxon>
        <taxon>eudicotyledons</taxon>
        <taxon>Gunneridae</taxon>
        <taxon>Pentapetalae</taxon>
        <taxon>asterids</taxon>
        <taxon>campanulids</taxon>
        <taxon>Asterales</taxon>
        <taxon>Asteraceae</taxon>
        <taxon>Asteroideae</taxon>
        <taxon>Heliantheae alliance</taxon>
        <taxon>Heliantheae</taxon>
        <taxon>Helianthus</taxon>
    </lineage>
</organism>
<accession>A0A9K3IX57</accession>
<dbReference type="EMBL" id="MNCJ02000320">
    <property type="protein sequence ID" value="KAF5804301.1"/>
    <property type="molecule type" value="Genomic_DNA"/>
</dbReference>
<name>A0A9K3IX57_HELAN</name>
<gene>
    <name evidence="1" type="ORF">HanXRQr2_Chr05g0195501</name>
</gene>
<reference evidence="1" key="2">
    <citation type="submission" date="2020-06" db="EMBL/GenBank/DDBJ databases">
        <title>Helianthus annuus Genome sequencing and assembly Release 2.</title>
        <authorList>
            <person name="Gouzy J."/>
            <person name="Langlade N."/>
            <person name="Munos S."/>
        </authorList>
    </citation>
    <scope>NUCLEOTIDE SEQUENCE</scope>
    <source>
        <tissue evidence="1">Leaves</tissue>
    </source>
</reference>
<reference evidence="1" key="1">
    <citation type="journal article" date="2017" name="Nature">
        <title>The sunflower genome provides insights into oil metabolism, flowering and Asterid evolution.</title>
        <authorList>
            <person name="Badouin H."/>
            <person name="Gouzy J."/>
            <person name="Grassa C.J."/>
            <person name="Murat F."/>
            <person name="Staton S.E."/>
            <person name="Cottret L."/>
            <person name="Lelandais-Briere C."/>
            <person name="Owens G.L."/>
            <person name="Carrere S."/>
            <person name="Mayjonade B."/>
            <person name="Legrand L."/>
            <person name="Gill N."/>
            <person name="Kane N.C."/>
            <person name="Bowers J.E."/>
            <person name="Hubner S."/>
            <person name="Bellec A."/>
            <person name="Berard A."/>
            <person name="Berges H."/>
            <person name="Blanchet N."/>
            <person name="Boniface M.C."/>
            <person name="Brunel D."/>
            <person name="Catrice O."/>
            <person name="Chaidir N."/>
            <person name="Claudel C."/>
            <person name="Donnadieu C."/>
            <person name="Faraut T."/>
            <person name="Fievet G."/>
            <person name="Helmstetter N."/>
            <person name="King M."/>
            <person name="Knapp S.J."/>
            <person name="Lai Z."/>
            <person name="Le Paslier M.C."/>
            <person name="Lippi Y."/>
            <person name="Lorenzon L."/>
            <person name="Mandel J.R."/>
            <person name="Marage G."/>
            <person name="Marchand G."/>
            <person name="Marquand E."/>
            <person name="Bret-Mestries E."/>
            <person name="Morien E."/>
            <person name="Nambeesan S."/>
            <person name="Nguyen T."/>
            <person name="Pegot-Espagnet P."/>
            <person name="Pouilly N."/>
            <person name="Raftis F."/>
            <person name="Sallet E."/>
            <person name="Schiex T."/>
            <person name="Thomas J."/>
            <person name="Vandecasteele C."/>
            <person name="Vares D."/>
            <person name="Vear F."/>
            <person name="Vautrin S."/>
            <person name="Crespi M."/>
            <person name="Mangin B."/>
            <person name="Burke J.M."/>
            <person name="Salse J."/>
            <person name="Munos S."/>
            <person name="Vincourt P."/>
            <person name="Rieseberg L.H."/>
            <person name="Langlade N.B."/>
        </authorList>
    </citation>
    <scope>NUCLEOTIDE SEQUENCE</scope>
    <source>
        <tissue evidence="1">Leaves</tissue>
    </source>
</reference>
<dbReference type="Gramene" id="mRNA:HanXRQr2_Chr05g0195501">
    <property type="protein sequence ID" value="CDS:HanXRQr2_Chr05g0195501.1"/>
    <property type="gene ID" value="HanXRQr2_Chr05g0195501"/>
</dbReference>
<evidence type="ECO:0000313" key="1">
    <source>
        <dbReference type="EMBL" id="KAF5804301.1"/>
    </source>
</evidence>
<proteinExistence type="predicted"/>